<dbReference type="EMBL" id="MJAT01000040">
    <property type="protein sequence ID" value="OEH84144.1"/>
    <property type="molecule type" value="Genomic_DNA"/>
</dbReference>
<proteinExistence type="predicted"/>
<name>A0A1E5L217_9FIRM</name>
<gene>
    <name evidence="1" type="ORF">BHU72_12110</name>
</gene>
<evidence type="ECO:0000313" key="1">
    <source>
        <dbReference type="EMBL" id="OEH84144.1"/>
    </source>
</evidence>
<accession>A0A1E5L217</accession>
<protein>
    <submittedName>
        <fullName evidence="1">Uncharacterized protein</fullName>
    </submittedName>
</protein>
<comment type="caution">
    <text evidence="1">The sequence shown here is derived from an EMBL/GenBank/DDBJ whole genome shotgun (WGS) entry which is preliminary data.</text>
</comment>
<dbReference type="Proteomes" id="UP000095255">
    <property type="component" value="Unassembled WGS sequence"/>
</dbReference>
<dbReference type="STRING" id="1390249.BHU72_12110"/>
<evidence type="ECO:0000313" key="2">
    <source>
        <dbReference type="Proteomes" id="UP000095255"/>
    </source>
</evidence>
<keyword evidence="2" id="KW-1185">Reference proteome</keyword>
<reference evidence="1 2" key="1">
    <citation type="submission" date="2016-09" db="EMBL/GenBank/DDBJ databases">
        <title>Desulfuribacillus arsenicus sp. nov., an obligately anaerobic, dissimilatory arsenic- and antimonate-reducing bacterium isolated from anoxic sediments.</title>
        <authorList>
            <person name="Abin C.A."/>
            <person name="Hollibaugh J.T."/>
        </authorList>
    </citation>
    <scope>NUCLEOTIDE SEQUENCE [LARGE SCALE GENOMIC DNA]</scope>
    <source>
        <strain evidence="1 2">MLFW-2</strain>
    </source>
</reference>
<dbReference type="AlphaFoldDB" id="A0A1E5L217"/>
<organism evidence="1 2">
    <name type="scientific">Desulfuribacillus stibiiarsenatis</name>
    <dbReference type="NCBI Taxonomy" id="1390249"/>
    <lineage>
        <taxon>Bacteria</taxon>
        <taxon>Bacillati</taxon>
        <taxon>Bacillota</taxon>
        <taxon>Desulfuribacillia</taxon>
        <taxon>Desulfuribacillales</taxon>
        <taxon>Desulfuribacillaceae</taxon>
        <taxon>Desulfuribacillus</taxon>
    </lineage>
</organism>
<sequence length="128" mass="14797">MGFQLISNSIIQLEGTVMFQIDNNWFNPNSVIEKVEDVVESIYITQEVTGKLHALSSEDEEVLHKLADYFGRYPKYSGFPNNSIDENDIEMFVELRKNLRAIGWGMNLNYSSDWNELTEKANNLINSR</sequence>